<keyword evidence="4" id="KW-1003">Cell membrane</keyword>
<dbReference type="RefSeq" id="WP_084054082.1">
    <property type="nucleotide sequence ID" value="NZ_FWWT01000022.1"/>
</dbReference>
<evidence type="ECO:0000256" key="2">
    <source>
        <dbReference type="ARBA" id="ARBA00008537"/>
    </source>
</evidence>
<feature type="transmembrane region" description="Helical" evidence="8">
    <location>
        <begin position="328"/>
        <end position="349"/>
    </location>
</feature>
<sequence>MFENIKKSSNYKWYVFASVSIGTFMSTLDGSIVNVALPSIADEFQADLKLIQWIPLSYLLIITSCLLFFGKIADTLGKTKVFSWGFIGFMLGSTLCAFSPNIYILIISRVFQGIGAAMIMANSSGIIIDVFPPSERGKALGTVGTIVALGSMTGPPLGGLLTGMVGWSSIFLINIPIGIFGLLGSIYLLPKEKVNKFKSFDFLGAFLWAIGIVSLIYGLSLIEELGITTKVITYIAVGVLGLLLFIKIEFKNNDPLLDLELFKDPIFTTGNIAGLLSFVAMFFANLFMPFYFQEVKGIEANHVGLLMMAFPLSMAFIAPLSGTLSDKFGYRILTTTGMGLMALNLFALSKISATSPTPLIVFAFGVFGVCMGLFQSPNNSSVMGVVPKPKLGIAGGILATMRNLGMVLGIALSVTLFSYRQKFYLDLQVQEKFANALGDTFFFAGFIALIGLVLSFTRAKETKKIKVNVKGS</sequence>
<dbReference type="InterPro" id="IPR011701">
    <property type="entry name" value="MFS"/>
</dbReference>
<reference evidence="10 11" key="1">
    <citation type="submission" date="2017-04" db="EMBL/GenBank/DDBJ databases">
        <authorList>
            <person name="Afonso C.L."/>
            <person name="Miller P.J."/>
            <person name="Scott M.A."/>
            <person name="Spackman E."/>
            <person name="Goraichik I."/>
            <person name="Dimitrov K.M."/>
            <person name="Suarez D.L."/>
            <person name="Swayne D.E."/>
        </authorList>
    </citation>
    <scope>NUCLEOTIDE SEQUENCE [LARGE SCALE GENOMIC DNA]</scope>
    <source>
        <strain evidence="10 11">DSM 11270</strain>
    </source>
</reference>
<keyword evidence="3" id="KW-0813">Transport</keyword>
<feature type="domain" description="Major facilitator superfamily (MFS) profile" evidence="9">
    <location>
        <begin position="15"/>
        <end position="463"/>
    </location>
</feature>
<dbReference type="CDD" id="cd17321">
    <property type="entry name" value="MFS_MMR_MDR_like"/>
    <property type="match status" value="1"/>
</dbReference>
<proteinExistence type="inferred from homology"/>
<feature type="transmembrane region" description="Helical" evidence="8">
    <location>
        <begin position="303"/>
        <end position="321"/>
    </location>
</feature>
<dbReference type="GO" id="GO:0022857">
    <property type="term" value="F:transmembrane transporter activity"/>
    <property type="evidence" value="ECO:0007669"/>
    <property type="project" value="InterPro"/>
</dbReference>
<dbReference type="PROSITE" id="PS50850">
    <property type="entry name" value="MFS"/>
    <property type="match status" value="1"/>
</dbReference>
<dbReference type="Gene3D" id="1.20.1720.10">
    <property type="entry name" value="Multidrug resistance protein D"/>
    <property type="match status" value="1"/>
</dbReference>
<evidence type="ECO:0000256" key="8">
    <source>
        <dbReference type="SAM" id="Phobius"/>
    </source>
</evidence>
<evidence type="ECO:0000256" key="6">
    <source>
        <dbReference type="ARBA" id="ARBA00022989"/>
    </source>
</evidence>
<dbReference type="PANTHER" id="PTHR42718">
    <property type="entry name" value="MAJOR FACILITATOR SUPERFAMILY MULTIDRUG TRANSPORTER MFSC"/>
    <property type="match status" value="1"/>
</dbReference>
<dbReference type="SUPFAM" id="SSF103473">
    <property type="entry name" value="MFS general substrate transporter"/>
    <property type="match status" value="1"/>
</dbReference>
<comment type="subcellular location">
    <subcellularLocation>
        <location evidence="1">Cell membrane</location>
        <topology evidence="1">Multi-pass membrane protein</topology>
    </subcellularLocation>
</comment>
<organism evidence="10 11">
    <name type="scientific">Desulfonispora thiosulfatigenes DSM 11270</name>
    <dbReference type="NCBI Taxonomy" id="656914"/>
    <lineage>
        <taxon>Bacteria</taxon>
        <taxon>Bacillati</taxon>
        <taxon>Bacillota</taxon>
        <taxon>Clostridia</taxon>
        <taxon>Eubacteriales</taxon>
        <taxon>Peptococcaceae</taxon>
        <taxon>Desulfonispora</taxon>
    </lineage>
</organism>
<feature type="transmembrane region" description="Helical" evidence="8">
    <location>
        <begin position="271"/>
        <end position="291"/>
    </location>
</feature>
<evidence type="ECO:0000313" key="11">
    <source>
        <dbReference type="Proteomes" id="UP000192731"/>
    </source>
</evidence>
<evidence type="ECO:0000313" key="10">
    <source>
        <dbReference type="EMBL" id="SMB94760.1"/>
    </source>
</evidence>
<keyword evidence="11" id="KW-1185">Reference proteome</keyword>
<evidence type="ECO:0000256" key="4">
    <source>
        <dbReference type="ARBA" id="ARBA00022475"/>
    </source>
</evidence>
<feature type="transmembrane region" description="Helical" evidence="8">
    <location>
        <begin position="139"/>
        <end position="158"/>
    </location>
</feature>
<keyword evidence="6 8" id="KW-1133">Transmembrane helix</keyword>
<dbReference type="PANTHER" id="PTHR42718:SF9">
    <property type="entry name" value="MAJOR FACILITATOR SUPERFAMILY MULTIDRUG TRANSPORTER MFSC"/>
    <property type="match status" value="1"/>
</dbReference>
<evidence type="ECO:0000259" key="9">
    <source>
        <dbReference type="PROSITE" id="PS50850"/>
    </source>
</evidence>
<evidence type="ECO:0000256" key="3">
    <source>
        <dbReference type="ARBA" id="ARBA00022448"/>
    </source>
</evidence>
<name>A0A1W1VNE8_DESTI</name>
<dbReference type="InterPro" id="IPR004638">
    <property type="entry name" value="EmrB-like"/>
</dbReference>
<gene>
    <name evidence="10" type="ORF">SAMN00017405_0269</name>
</gene>
<feature type="transmembrane region" description="Helical" evidence="8">
    <location>
        <begin position="231"/>
        <end position="250"/>
    </location>
</feature>
<feature type="transmembrane region" description="Helical" evidence="8">
    <location>
        <begin position="200"/>
        <end position="219"/>
    </location>
</feature>
<dbReference type="Proteomes" id="UP000192731">
    <property type="component" value="Unassembled WGS sequence"/>
</dbReference>
<evidence type="ECO:0000256" key="7">
    <source>
        <dbReference type="ARBA" id="ARBA00023136"/>
    </source>
</evidence>
<accession>A0A1W1VNE8</accession>
<dbReference type="Gene3D" id="1.20.1250.20">
    <property type="entry name" value="MFS general substrate transporter like domains"/>
    <property type="match status" value="1"/>
</dbReference>
<dbReference type="FunFam" id="1.20.1720.10:FF:000021">
    <property type="entry name" value="Drug resistance transporter, EmrB/QacA subfamily"/>
    <property type="match status" value="1"/>
</dbReference>
<dbReference type="Pfam" id="PF07690">
    <property type="entry name" value="MFS_1"/>
    <property type="match status" value="1"/>
</dbReference>
<dbReference type="PRINTS" id="PR01036">
    <property type="entry name" value="TCRTETB"/>
</dbReference>
<keyword evidence="5 8" id="KW-0812">Transmembrane</keyword>
<comment type="similarity">
    <text evidence="2">Belongs to the major facilitator superfamily. EmrB family.</text>
</comment>
<evidence type="ECO:0000256" key="5">
    <source>
        <dbReference type="ARBA" id="ARBA00022692"/>
    </source>
</evidence>
<feature type="transmembrane region" description="Helical" evidence="8">
    <location>
        <begin position="355"/>
        <end position="374"/>
    </location>
</feature>
<dbReference type="STRING" id="656914.SAMN00017405_0269"/>
<feature type="transmembrane region" description="Helical" evidence="8">
    <location>
        <begin position="437"/>
        <end position="456"/>
    </location>
</feature>
<feature type="transmembrane region" description="Helical" evidence="8">
    <location>
        <begin position="395"/>
        <end position="417"/>
    </location>
</feature>
<keyword evidence="7 8" id="KW-0472">Membrane</keyword>
<dbReference type="AlphaFoldDB" id="A0A1W1VNE8"/>
<dbReference type="OrthoDB" id="102502at2"/>
<feature type="transmembrane region" description="Helical" evidence="8">
    <location>
        <begin position="81"/>
        <end position="104"/>
    </location>
</feature>
<feature type="transmembrane region" description="Helical" evidence="8">
    <location>
        <begin position="50"/>
        <end position="69"/>
    </location>
</feature>
<dbReference type="GO" id="GO:0005886">
    <property type="term" value="C:plasma membrane"/>
    <property type="evidence" value="ECO:0007669"/>
    <property type="project" value="UniProtKB-SubCell"/>
</dbReference>
<evidence type="ECO:0000256" key="1">
    <source>
        <dbReference type="ARBA" id="ARBA00004651"/>
    </source>
</evidence>
<dbReference type="InterPro" id="IPR020846">
    <property type="entry name" value="MFS_dom"/>
</dbReference>
<feature type="transmembrane region" description="Helical" evidence="8">
    <location>
        <begin position="12"/>
        <end position="38"/>
    </location>
</feature>
<feature type="transmembrane region" description="Helical" evidence="8">
    <location>
        <begin position="110"/>
        <end position="132"/>
    </location>
</feature>
<dbReference type="InterPro" id="IPR036259">
    <property type="entry name" value="MFS_trans_sf"/>
</dbReference>
<feature type="transmembrane region" description="Helical" evidence="8">
    <location>
        <begin position="164"/>
        <end position="188"/>
    </location>
</feature>
<dbReference type="NCBIfam" id="TIGR00711">
    <property type="entry name" value="efflux_EmrB"/>
    <property type="match status" value="1"/>
</dbReference>
<dbReference type="EMBL" id="FWWT01000022">
    <property type="protein sequence ID" value="SMB94760.1"/>
    <property type="molecule type" value="Genomic_DNA"/>
</dbReference>
<protein>
    <submittedName>
        <fullName evidence="10">Drug resistance transporter, EmrB/QacA subfamily</fullName>
    </submittedName>
</protein>